<accession>A0A8A4TM63</accession>
<dbReference type="InterPro" id="IPR020958">
    <property type="entry name" value="DUF3686"/>
</dbReference>
<gene>
    <name evidence="5" type="ORF">J3U87_01300</name>
</gene>
<dbReference type="Pfam" id="PF00004">
    <property type="entry name" value="AAA"/>
    <property type="match status" value="1"/>
</dbReference>
<feature type="compositionally biased region" description="Low complexity" evidence="1">
    <location>
        <begin position="1764"/>
        <end position="1775"/>
    </location>
</feature>
<evidence type="ECO:0000313" key="6">
    <source>
        <dbReference type="Proteomes" id="UP000663929"/>
    </source>
</evidence>
<evidence type="ECO:0000259" key="2">
    <source>
        <dbReference type="Pfam" id="PF00004"/>
    </source>
</evidence>
<dbReference type="Pfam" id="PF12458">
    <property type="entry name" value="DUF3686"/>
    <property type="match status" value="1"/>
</dbReference>
<dbReference type="Pfam" id="PF25472">
    <property type="entry name" value="DUF7902"/>
    <property type="match status" value="1"/>
</dbReference>
<proteinExistence type="predicted"/>
<evidence type="ECO:0000313" key="5">
    <source>
        <dbReference type="EMBL" id="QTD51079.1"/>
    </source>
</evidence>
<dbReference type="RefSeq" id="WP_237381214.1">
    <property type="nucleotide sequence ID" value="NZ_CP071793.1"/>
</dbReference>
<organism evidence="5 6">
    <name type="scientific">Sulfidibacter corallicola</name>
    <dbReference type="NCBI Taxonomy" id="2818388"/>
    <lineage>
        <taxon>Bacteria</taxon>
        <taxon>Pseudomonadati</taxon>
        <taxon>Acidobacteriota</taxon>
        <taxon>Holophagae</taxon>
        <taxon>Acanthopleuribacterales</taxon>
        <taxon>Acanthopleuribacteraceae</taxon>
        <taxon>Sulfidibacter</taxon>
    </lineage>
</organism>
<dbReference type="EMBL" id="CP071793">
    <property type="protein sequence ID" value="QTD51079.1"/>
    <property type="molecule type" value="Genomic_DNA"/>
</dbReference>
<evidence type="ECO:0000259" key="3">
    <source>
        <dbReference type="Pfam" id="PF12458"/>
    </source>
</evidence>
<dbReference type="InterPro" id="IPR057224">
    <property type="entry name" value="DUF7902"/>
</dbReference>
<reference evidence="5" key="1">
    <citation type="submission" date="2021-03" db="EMBL/GenBank/DDBJ databases">
        <title>Acanthopleuribacteraceae sp. M133.</title>
        <authorList>
            <person name="Wang G."/>
        </authorList>
    </citation>
    <scope>NUCLEOTIDE SEQUENCE</scope>
    <source>
        <strain evidence="5">M133</strain>
    </source>
</reference>
<feature type="compositionally biased region" description="Basic and acidic residues" evidence="1">
    <location>
        <begin position="1801"/>
        <end position="1810"/>
    </location>
</feature>
<feature type="domain" description="DUF3686" evidence="3">
    <location>
        <begin position="33"/>
        <end position="472"/>
    </location>
</feature>
<dbReference type="KEGG" id="scor:J3U87_01300"/>
<dbReference type="GO" id="GO:0005524">
    <property type="term" value="F:ATP binding"/>
    <property type="evidence" value="ECO:0007669"/>
    <property type="project" value="InterPro"/>
</dbReference>
<evidence type="ECO:0000256" key="1">
    <source>
        <dbReference type="SAM" id="MobiDB-lite"/>
    </source>
</evidence>
<name>A0A8A4TM63_SULCO</name>
<dbReference type="InterPro" id="IPR003959">
    <property type="entry name" value="ATPase_AAA_core"/>
</dbReference>
<keyword evidence="6" id="KW-1185">Reference proteome</keyword>
<sequence length="1825" mass="207997">MAENQESQAQSQVQLEGGTYEIIRNRLEQHASELRSRLDKLNHARKETFGSIETRLIGNERISTDNNCTPRDMVPIGANMLFGYNVQLGLRSETTLADVFADYTFSEGAFHKQSLSLIEDAQFVADFQNLYKYYKKTYFAKFMTIGPHLFMKFRVGKNPKDFKTFKWLIGDDGTLTYVDNRSDHEFKYPSQLEFEWTRTSRDMHREGRHPHISIDDRVFVETVGGDLTIKVEDNTADGSGIYAEPVENKDQTLDDAEIYYASVGHVILLKIRPYQEKESRYLVFNEKLAEVHRIDAIKDTCVLLPDDHGLIFPRGYYLLNGEFKTFDTDLEDMAFERRVASPNGEDFLYVFYNRISGLYILLSYNLIQQSVATPILCHGFSIFEDGTLVYTRTEEEPQKHHAIQIWQTSFLGPNFKMEAASDDPLFKIGNKDIVRCMAECGELLTLIHKEETYETLYLDMVKKATDVMDSYFWLAQEEAFKLHDVLGGIRESAKSAIDEFEKVVRIKKATREEVQRVGDKTEALLKQVRHAHLEEIGEFVSLLAESRILRGEIISTKERRYVDEAAVEALEQKVGEQVENLSAKCVEFLLDPEALSPYQGRVQTQKSAIDELVKVTEANEIEEQIDQTSRDLEMLIDIVSNLKIEDATQTTRIIDNVSAIYGELNQVKAALKTRRKDLAQAEGVAEFNAQMKLLGQSIINYLDVCDSPDKCETYLTKIMVQLEELESRFSEFDDFIEMLAEKREEAYNAFESKRLQLVESRNKRAASLSSAAERILKGIQNRVAGFENVNEINGYFAGDMMIEKVRSIVGQLMELDDTVKADDIQSRMKTIKEDAVRQLKDRQDLFSEGGNVIQLGRHKFSVNQQNLALTVVQREDDQYFHLTGTDFFEKITDPDFLATREVWNQETVSETREVYRAEFLAFLLLRHIESGAELDLEKASMLNEEDRLELVRKFMGPRYDEGYAKGVHDHDASLLLGALMELRQSLGLLSYDPRARACATIFWYHFCPSGPKAALTQTVGGLAKLLSLFPEHSRTKNYVAELRSLIDRFLETSGLFEAEWSEEAAQYLFRQLLMGEHFKISREAHEIYKKFTGHLRTKNFWLPYQQSVRDLEKDPAKAFNLVRDWVTAYLDQEADHLDLDPEFADEVAAILFCETHDRGDIAESGVSRDIQGLRGDHSLIQKGGYHLNYNDFIAKLTRFERETVPRFRAYQHLKKELVDKFRVELRLDEFQPRVLSSFVRNKLIDEVYLQLIGDNLAKQMGSAGEQKRTDRMGLLLLVSPPGYGKTTLMEYISNRLGLIFMKINGPAIGHDVTALDPASAQNASAREELKKLNLALEMGDNIMIYLDDIQHCNPEFLQKFISLCDGSRRIEGVYKGRTRTYDLRGKKVCVCMAGNPYTESGDKFQIPDMLANRADTYNLGDIIGETQRVFELSYIENCLTSNPVLNKLATRSQKDVYTMIQIAETDSREGTELEGSYTGEEVNEIVNVLKKIMRVRDIILQVNLEYIRSAAQEDAYRTEPPFKLQGSYRNMNKIAEKILPIMNDEELENLITTHYENEAQTLTTGAEANLLKFKTIQGTSNEGELGRWHDIQETYRKKQAMLGVDGEDQFGQVVLQLMNFNEGLGGIRDILGSGLAGLAERGAADEEPDVSLNETRLSPETIAQLRSVFAPVLETVAESGRRHATTLMGHHQKQNETTAKEGRFLLKVLRHQFNLMHHWIKPTYEAVREQDQELDALQAAVKASLGTHGQIIDYLKRLIGEASAPTPAPTASVQPTPRPKPRAEPSARTGEGPVKTKPRPRVPELPDPPKRPPSPPKQDATGKKP</sequence>
<dbReference type="InterPro" id="IPR027417">
    <property type="entry name" value="P-loop_NTPase"/>
</dbReference>
<feature type="region of interest" description="Disordered" evidence="1">
    <location>
        <begin position="1764"/>
        <end position="1825"/>
    </location>
</feature>
<feature type="domain" description="ATPase AAA-type core" evidence="2">
    <location>
        <begin position="1275"/>
        <end position="1354"/>
    </location>
</feature>
<evidence type="ECO:0000259" key="4">
    <source>
        <dbReference type="Pfam" id="PF25472"/>
    </source>
</evidence>
<dbReference type="SUPFAM" id="SSF52540">
    <property type="entry name" value="P-loop containing nucleoside triphosphate hydrolases"/>
    <property type="match status" value="1"/>
</dbReference>
<dbReference type="GO" id="GO:0016887">
    <property type="term" value="F:ATP hydrolysis activity"/>
    <property type="evidence" value="ECO:0007669"/>
    <property type="project" value="InterPro"/>
</dbReference>
<dbReference type="Proteomes" id="UP000663929">
    <property type="component" value="Chromosome"/>
</dbReference>
<dbReference type="Gene3D" id="3.40.50.300">
    <property type="entry name" value="P-loop containing nucleotide triphosphate hydrolases"/>
    <property type="match status" value="1"/>
</dbReference>
<protein>
    <submittedName>
        <fullName evidence="5">DNA repair ATPase</fullName>
    </submittedName>
</protein>
<feature type="domain" description="DUF7902" evidence="4">
    <location>
        <begin position="593"/>
        <end position="676"/>
    </location>
</feature>